<dbReference type="EMBL" id="CP024955">
    <property type="protein sequence ID" value="ATY86633.1"/>
    <property type="molecule type" value="Genomic_DNA"/>
</dbReference>
<feature type="transmembrane region" description="Helical" evidence="1">
    <location>
        <begin position="30"/>
        <end position="46"/>
    </location>
</feature>
<reference evidence="3" key="1">
    <citation type="submission" date="2017-11" db="EMBL/GenBank/DDBJ databases">
        <title>Complete Genome Sequence of Kyrpidia sp. Strain EA-1, a thermophilic, hydrogen-oxidizing Bacterium, isolated from the Azores.</title>
        <authorList>
            <person name="Reiner J.E."/>
            <person name="Lapp C.J."/>
            <person name="Bunk B."/>
            <person name="Gescher J."/>
        </authorList>
    </citation>
    <scope>NUCLEOTIDE SEQUENCE [LARGE SCALE GENOMIC DNA]</scope>
    <source>
        <strain evidence="3">EA-1</strain>
    </source>
</reference>
<evidence type="ECO:0000313" key="3">
    <source>
        <dbReference type="Proteomes" id="UP000231932"/>
    </source>
</evidence>
<keyword evidence="3" id="KW-1185">Reference proteome</keyword>
<protein>
    <submittedName>
        <fullName evidence="2">Uncharacterized protein</fullName>
    </submittedName>
</protein>
<proteinExistence type="predicted"/>
<keyword evidence="1" id="KW-0812">Transmembrane</keyword>
<evidence type="ECO:0000313" key="2">
    <source>
        <dbReference type="EMBL" id="ATY86633.1"/>
    </source>
</evidence>
<keyword evidence="1" id="KW-1133">Transmembrane helix</keyword>
<keyword evidence="1" id="KW-0472">Membrane</keyword>
<dbReference type="OrthoDB" id="2657477at2"/>
<name>A0A2K8NBF7_9BACL</name>
<evidence type="ECO:0000256" key="1">
    <source>
        <dbReference type="SAM" id="Phobius"/>
    </source>
</evidence>
<dbReference type="Proteomes" id="UP000231932">
    <property type="component" value="Chromosome"/>
</dbReference>
<sequence length="72" mass="8379">MVILALIVITPPIGYLNVLVNRKHFEPEEWLGYLTVATVFTALWLTKFLPKEWTIPTIILMVIWAIHLFSKD</sequence>
<organism evidence="2 3">
    <name type="scientific">Kyrpidia spormannii</name>
    <dbReference type="NCBI Taxonomy" id="2055160"/>
    <lineage>
        <taxon>Bacteria</taxon>
        <taxon>Bacillati</taxon>
        <taxon>Bacillota</taxon>
        <taxon>Bacilli</taxon>
        <taxon>Bacillales</taxon>
        <taxon>Alicyclobacillaceae</taxon>
        <taxon>Kyrpidia</taxon>
    </lineage>
</organism>
<dbReference type="KEGG" id="kyr:CVV65_15115"/>
<feature type="transmembrane region" description="Helical" evidence="1">
    <location>
        <begin position="53"/>
        <end position="70"/>
    </location>
</feature>
<accession>A0A2K8NBF7</accession>
<gene>
    <name evidence="2" type="ORF">CVV65_15115</name>
</gene>
<dbReference type="AlphaFoldDB" id="A0A2K8NBF7"/>